<dbReference type="KEGG" id="tfa:BW733_17220"/>
<dbReference type="PROSITE" id="PS00211">
    <property type="entry name" value="ABC_TRANSPORTER_1"/>
    <property type="match status" value="1"/>
</dbReference>
<dbReference type="CDD" id="cd03216">
    <property type="entry name" value="ABC_Carb_Monos_I"/>
    <property type="match status" value="1"/>
</dbReference>
<accession>A0A1Q2D201</accession>
<dbReference type="STRING" id="399497.BW733_17220"/>
<keyword evidence="7" id="KW-1278">Translocase</keyword>
<dbReference type="SUPFAM" id="SSF52540">
    <property type="entry name" value="P-loop containing nucleoside triphosphate hydrolases"/>
    <property type="match status" value="2"/>
</dbReference>
<evidence type="ECO:0000256" key="2">
    <source>
        <dbReference type="ARBA" id="ARBA00022475"/>
    </source>
</evidence>
<keyword evidence="2" id="KW-1003">Cell membrane</keyword>
<dbReference type="Pfam" id="PF00005">
    <property type="entry name" value="ABC_tran"/>
    <property type="match status" value="2"/>
</dbReference>
<evidence type="ECO:0000256" key="3">
    <source>
        <dbReference type="ARBA" id="ARBA00022597"/>
    </source>
</evidence>
<dbReference type="PANTHER" id="PTHR43790:SF3">
    <property type="entry name" value="D-ALLOSE IMPORT ATP-BINDING PROTEIN ALSA-RELATED"/>
    <property type="match status" value="1"/>
</dbReference>
<dbReference type="OrthoDB" id="3648693at2"/>
<keyword evidence="8" id="KW-0472">Membrane</keyword>
<evidence type="ECO:0000256" key="7">
    <source>
        <dbReference type="ARBA" id="ARBA00022967"/>
    </source>
</evidence>
<keyword evidence="4" id="KW-0677">Repeat</keyword>
<organism evidence="10 11">
    <name type="scientific">Tessaracoccus flavescens</name>
    <dbReference type="NCBI Taxonomy" id="399497"/>
    <lineage>
        <taxon>Bacteria</taxon>
        <taxon>Bacillati</taxon>
        <taxon>Actinomycetota</taxon>
        <taxon>Actinomycetes</taxon>
        <taxon>Propionibacteriales</taxon>
        <taxon>Propionibacteriaceae</taxon>
        <taxon>Tessaracoccus</taxon>
    </lineage>
</organism>
<dbReference type="PANTHER" id="PTHR43790">
    <property type="entry name" value="CARBOHYDRATE TRANSPORT ATP-BINDING PROTEIN MG119-RELATED"/>
    <property type="match status" value="1"/>
</dbReference>
<dbReference type="InterPro" id="IPR017871">
    <property type="entry name" value="ABC_transporter-like_CS"/>
</dbReference>
<dbReference type="InterPro" id="IPR003439">
    <property type="entry name" value="ABC_transporter-like_ATP-bd"/>
</dbReference>
<evidence type="ECO:0000256" key="8">
    <source>
        <dbReference type="ARBA" id="ARBA00023136"/>
    </source>
</evidence>
<dbReference type="InterPro" id="IPR050107">
    <property type="entry name" value="ABC_carbohydrate_import_ATPase"/>
</dbReference>
<evidence type="ECO:0000256" key="1">
    <source>
        <dbReference type="ARBA" id="ARBA00022448"/>
    </source>
</evidence>
<reference evidence="10 11" key="1">
    <citation type="journal article" date="2008" name="Int. J. Syst. Evol. Microbiol.">
        <title>Tessaracoccus flavescens sp. nov., isolated from marine sediment.</title>
        <authorList>
            <person name="Lee D.W."/>
            <person name="Lee S.D."/>
        </authorList>
    </citation>
    <scope>NUCLEOTIDE SEQUENCE [LARGE SCALE GENOMIC DNA]</scope>
    <source>
        <strain evidence="10 11">SST-39T</strain>
    </source>
</reference>
<sequence length="499" mass="54637">MSDQPRLAIRGISKHFDGVHALRDVTFDVYPGEVLSVCGENGAGKSTLMKILSGGYQPDAGSIIVEGEEHRGLDPVHAQSAGINIIHQENLLVPTMSVLENMFVGREPVRAGMFVDYKQIQRRLVEESRFLGIELDPRELVERLSVSEQQFVKILKALVLKPRVLIMDEPTSMFNVEDAERVLRMVRRIAEAGISVIYISHFLGEVQRIADRIVVLRDGTVISVRDNADRDVDLGDVTRDMVGRPVDMFYKKAAHPVGEVVLEVDALCVTPDSPPVSLDVRRGEILGVAGMVGSGRTEIVRAIAGADRPASGTIRMHGETIRVRSPRDAIGAGIAHITEDRQRLGLALGLSVLENSTAVGLEKVTSGWFMRIGATASRVRPLLEKLRTKMASLHQEVRFLSGGNQQKVVLAKWLLVDSSVFIFDEPTRGIDVNAKAEFYGAMTDLCQQGKSIIMVSSDMPELVSMSDRVLVIRGGAVAAVLNKDEVSEEAIITHALEGR</sequence>
<evidence type="ECO:0000259" key="9">
    <source>
        <dbReference type="PROSITE" id="PS50893"/>
    </source>
</evidence>
<evidence type="ECO:0000256" key="6">
    <source>
        <dbReference type="ARBA" id="ARBA00022840"/>
    </source>
</evidence>
<dbReference type="InterPro" id="IPR027417">
    <property type="entry name" value="P-loop_NTPase"/>
</dbReference>
<feature type="domain" description="ABC transporter" evidence="9">
    <location>
        <begin position="7"/>
        <end position="243"/>
    </location>
</feature>
<dbReference type="InterPro" id="IPR003593">
    <property type="entry name" value="AAA+_ATPase"/>
</dbReference>
<evidence type="ECO:0000313" key="10">
    <source>
        <dbReference type="EMBL" id="AQP52304.1"/>
    </source>
</evidence>
<dbReference type="SMART" id="SM00382">
    <property type="entry name" value="AAA"/>
    <property type="match status" value="2"/>
</dbReference>
<keyword evidence="1" id="KW-0813">Transport</keyword>
<dbReference type="CDD" id="cd03215">
    <property type="entry name" value="ABC_Carb_Monos_II"/>
    <property type="match status" value="1"/>
</dbReference>
<evidence type="ECO:0000313" key="11">
    <source>
        <dbReference type="Proteomes" id="UP000188235"/>
    </source>
</evidence>
<evidence type="ECO:0000256" key="5">
    <source>
        <dbReference type="ARBA" id="ARBA00022741"/>
    </source>
</evidence>
<dbReference type="GO" id="GO:0005524">
    <property type="term" value="F:ATP binding"/>
    <property type="evidence" value="ECO:0007669"/>
    <property type="project" value="UniProtKB-KW"/>
</dbReference>
<keyword evidence="11" id="KW-1185">Reference proteome</keyword>
<dbReference type="RefSeq" id="WP_077352427.1">
    <property type="nucleotide sequence ID" value="NZ_CP019607.1"/>
</dbReference>
<dbReference type="AlphaFoldDB" id="A0A1Q2D201"/>
<evidence type="ECO:0000256" key="4">
    <source>
        <dbReference type="ARBA" id="ARBA00022737"/>
    </source>
</evidence>
<keyword evidence="5" id="KW-0547">Nucleotide-binding</keyword>
<keyword evidence="3" id="KW-0762">Sugar transport</keyword>
<dbReference type="GO" id="GO:0016887">
    <property type="term" value="F:ATP hydrolysis activity"/>
    <property type="evidence" value="ECO:0007669"/>
    <property type="project" value="InterPro"/>
</dbReference>
<protein>
    <submittedName>
        <fullName evidence="10">ABC transporter ATP-binding protein</fullName>
    </submittedName>
</protein>
<proteinExistence type="predicted"/>
<dbReference type="PROSITE" id="PS50893">
    <property type="entry name" value="ABC_TRANSPORTER_2"/>
    <property type="match status" value="2"/>
</dbReference>
<dbReference type="Proteomes" id="UP000188235">
    <property type="component" value="Chromosome"/>
</dbReference>
<dbReference type="EMBL" id="CP019607">
    <property type="protein sequence ID" value="AQP52304.1"/>
    <property type="molecule type" value="Genomic_DNA"/>
</dbReference>
<name>A0A1Q2D201_9ACTN</name>
<dbReference type="Gene3D" id="3.40.50.300">
    <property type="entry name" value="P-loop containing nucleotide triphosphate hydrolases"/>
    <property type="match status" value="2"/>
</dbReference>
<gene>
    <name evidence="10" type="ORF">BW733_17220</name>
</gene>
<feature type="domain" description="ABC transporter" evidence="9">
    <location>
        <begin position="243"/>
        <end position="499"/>
    </location>
</feature>
<keyword evidence="6 10" id="KW-0067">ATP-binding</keyword>